<evidence type="ECO:0000256" key="10">
    <source>
        <dbReference type="ARBA" id="ARBA00023273"/>
    </source>
</evidence>
<keyword evidence="3" id="KW-0963">Cytoplasm</keyword>
<evidence type="ECO:0000256" key="13">
    <source>
        <dbReference type="ARBA" id="ARBA00040950"/>
    </source>
</evidence>
<name>A0A161N1V2_TRIIF</name>
<reference evidence="14" key="2">
    <citation type="journal article" date="2017" name="J. Med. Entomol.">
        <title>Transcriptome Analysis of the Triatoma infestans (Hemiptera: Reduviidae) Integument.</title>
        <authorList>
            <person name="Calderon-Fernandez G.M."/>
            <person name="Moriconi D.E."/>
            <person name="Dulbecco A.B."/>
            <person name="Juarez M.P."/>
        </authorList>
    </citation>
    <scope>NUCLEOTIDE SEQUENCE</scope>
    <source>
        <strain evidence="14">Int1</strain>
        <tissue evidence="14">Integument</tissue>
    </source>
</reference>
<evidence type="ECO:0000256" key="1">
    <source>
        <dbReference type="ARBA" id="ARBA00003843"/>
    </source>
</evidence>
<evidence type="ECO:0000256" key="9">
    <source>
        <dbReference type="ARBA" id="ARBA00023212"/>
    </source>
</evidence>
<evidence type="ECO:0000256" key="12">
    <source>
        <dbReference type="ARBA" id="ARBA00038378"/>
    </source>
</evidence>
<evidence type="ECO:0000256" key="6">
    <source>
        <dbReference type="ARBA" id="ARBA00022846"/>
    </source>
</evidence>
<reference evidence="14" key="1">
    <citation type="submission" date="2016-04" db="EMBL/GenBank/DDBJ databases">
        <authorList>
            <person name="Calderon-Fernandez G.M.Sr."/>
        </authorList>
    </citation>
    <scope>NUCLEOTIDE SEQUENCE</scope>
    <source>
        <strain evidence="14">Int1</strain>
        <tissue evidence="14">Integument</tissue>
    </source>
</reference>
<sequence length="299" mass="35662">GDFENCTRIEIEYYNILKIDFLWIMPNLRELSLANNLIEEIERLDTLVNLVELNLSFNKIEKIKNLNTLVNLEVLNLYGNKIPKIENLDELTKLKLFSIGNNNISNLECVKYLRDFKHLKSLCLCETPLERNNEYCKEIVSALLPQLVYYNYSLISNEERCVGRSLNFEMIAEIEEKERDEEETRVANEDKVKRREYLRKAMIEGFDDNEFFEFLMADDVNYNAIRTVGEDTIDIFNDFQEKLYNYSAKIRTIGEDYLKLREQEVERFEKGTKACRKICSDMVEQILCELRMKRREWKK</sequence>
<keyword evidence="8" id="KW-0969">Cilium</keyword>
<feature type="non-terminal residue" evidence="14">
    <location>
        <position position="299"/>
    </location>
</feature>
<dbReference type="InterPro" id="IPR001611">
    <property type="entry name" value="Leu-rich_rpt"/>
</dbReference>
<evidence type="ECO:0000256" key="11">
    <source>
        <dbReference type="ARBA" id="ARBA00024433"/>
    </source>
</evidence>
<keyword evidence="9" id="KW-0206">Cytoskeleton</keyword>
<evidence type="ECO:0000256" key="5">
    <source>
        <dbReference type="ARBA" id="ARBA00022737"/>
    </source>
</evidence>
<evidence type="ECO:0000256" key="2">
    <source>
        <dbReference type="ARBA" id="ARBA00004611"/>
    </source>
</evidence>
<comment type="similarity">
    <text evidence="12">Belongs to the DRC3 family.</text>
</comment>
<dbReference type="Gene3D" id="3.80.10.10">
    <property type="entry name" value="Ribonuclease Inhibitor"/>
    <property type="match status" value="1"/>
</dbReference>
<keyword evidence="10" id="KW-0966">Cell projection</keyword>
<accession>A0A161N1V2</accession>
<keyword evidence="5" id="KW-0677">Repeat</keyword>
<dbReference type="PANTHER" id="PTHR45973">
    <property type="entry name" value="PROTEIN PHOSPHATASE 1 REGULATORY SUBUNIT SDS22-RELATED"/>
    <property type="match status" value="1"/>
</dbReference>
<dbReference type="Pfam" id="PF12799">
    <property type="entry name" value="LRR_4"/>
    <property type="match status" value="1"/>
</dbReference>
<protein>
    <recommendedName>
        <fullName evidence="11">Dynein axonemal assembly factor 1 homolog</fullName>
    </recommendedName>
    <alternativeName>
        <fullName evidence="13">Dynein regulatory complex subunit 3</fullName>
    </alternativeName>
</protein>
<dbReference type="SUPFAM" id="SSF52058">
    <property type="entry name" value="L domain-like"/>
    <property type="match status" value="1"/>
</dbReference>
<evidence type="ECO:0000256" key="4">
    <source>
        <dbReference type="ARBA" id="ARBA00022614"/>
    </source>
</evidence>
<dbReference type="InterPro" id="IPR025875">
    <property type="entry name" value="Leu-rich_rpt_4"/>
</dbReference>
<dbReference type="InterPro" id="IPR050576">
    <property type="entry name" value="Cilia_flagella_integrity"/>
</dbReference>
<comment type="function">
    <text evidence="1">Cilium-specific protein required for cilia structures.</text>
</comment>
<dbReference type="GO" id="GO:0005929">
    <property type="term" value="C:cilium"/>
    <property type="evidence" value="ECO:0007669"/>
    <property type="project" value="TreeGrafter"/>
</dbReference>
<evidence type="ECO:0000256" key="3">
    <source>
        <dbReference type="ARBA" id="ARBA00022490"/>
    </source>
</evidence>
<keyword evidence="4" id="KW-0433">Leucine-rich repeat</keyword>
<comment type="subcellular location">
    <subcellularLocation>
        <location evidence="2">Cytoplasm</location>
        <location evidence="2">Cytoskeleton</location>
        <location evidence="2">Flagellum axoneme</location>
    </subcellularLocation>
</comment>
<evidence type="ECO:0000256" key="8">
    <source>
        <dbReference type="ARBA" id="ARBA00023069"/>
    </source>
</evidence>
<evidence type="ECO:0000313" key="14">
    <source>
        <dbReference type="EMBL" id="JAS01182.1"/>
    </source>
</evidence>
<proteinExistence type="inferred from homology"/>
<dbReference type="InterPro" id="IPR032675">
    <property type="entry name" value="LRR_dom_sf"/>
</dbReference>
<evidence type="ECO:0000256" key="7">
    <source>
        <dbReference type="ARBA" id="ARBA00023054"/>
    </source>
</evidence>
<dbReference type="SMART" id="SM00365">
    <property type="entry name" value="LRR_SD22"/>
    <property type="match status" value="4"/>
</dbReference>
<dbReference type="PROSITE" id="PS51450">
    <property type="entry name" value="LRR"/>
    <property type="match status" value="3"/>
</dbReference>
<dbReference type="EMBL" id="GEMB01001996">
    <property type="protein sequence ID" value="JAS01182.1"/>
    <property type="molecule type" value="Transcribed_RNA"/>
</dbReference>
<keyword evidence="7" id="KW-0175">Coiled coil</keyword>
<organism evidence="14">
    <name type="scientific">Triatoma infestans</name>
    <name type="common">Assassin bug</name>
    <dbReference type="NCBI Taxonomy" id="30076"/>
    <lineage>
        <taxon>Eukaryota</taxon>
        <taxon>Metazoa</taxon>
        <taxon>Ecdysozoa</taxon>
        <taxon>Arthropoda</taxon>
        <taxon>Hexapoda</taxon>
        <taxon>Insecta</taxon>
        <taxon>Pterygota</taxon>
        <taxon>Neoptera</taxon>
        <taxon>Paraneoptera</taxon>
        <taxon>Hemiptera</taxon>
        <taxon>Heteroptera</taxon>
        <taxon>Panheteroptera</taxon>
        <taxon>Cimicomorpha</taxon>
        <taxon>Reduviidae</taxon>
        <taxon>Triatominae</taxon>
        <taxon>Triatoma</taxon>
    </lineage>
</organism>
<dbReference type="PANTHER" id="PTHR45973:SF12">
    <property type="entry name" value="DYNEIN REGULATORY COMPLEX SUBUNIT 3"/>
    <property type="match status" value="1"/>
</dbReference>
<dbReference type="AlphaFoldDB" id="A0A161N1V2"/>
<keyword evidence="6" id="KW-0282">Flagellum</keyword>
<feature type="non-terminal residue" evidence="14">
    <location>
        <position position="1"/>
    </location>
</feature>